<dbReference type="SMART" id="SM00267">
    <property type="entry name" value="GGDEF"/>
    <property type="match status" value="1"/>
</dbReference>
<dbReference type="InterPro" id="IPR000160">
    <property type="entry name" value="GGDEF_dom"/>
</dbReference>
<dbReference type="SMART" id="SM00448">
    <property type="entry name" value="REC"/>
    <property type="match status" value="1"/>
</dbReference>
<dbReference type="AlphaFoldDB" id="A0A1A8XGS3"/>
<dbReference type="Pfam" id="PF00990">
    <property type="entry name" value="GGDEF"/>
    <property type="match status" value="1"/>
</dbReference>
<dbReference type="InterPro" id="IPR043128">
    <property type="entry name" value="Rev_trsase/Diguanyl_cyclase"/>
</dbReference>
<keyword evidence="6" id="KW-1185">Reference proteome</keyword>
<dbReference type="PANTHER" id="PTHR44591:SF3">
    <property type="entry name" value="RESPONSE REGULATORY DOMAIN-CONTAINING PROTEIN"/>
    <property type="match status" value="1"/>
</dbReference>
<name>A0A1A8XGS3_9RHOO</name>
<evidence type="ECO:0000259" key="3">
    <source>
        <dbReference type="PROSITE" id="PS50110"/>
    </source>
</evidence>
<accession>A0A1A8XGS3</accession>
<protein>
    <submittedName>
        <fullName evidence="5">Response regulator receiver modulated diguanylate cyclase</fullName>
    </submittedName>
</protein>
<dbReference type="NCBIfam" id="TIGR00254">
    <property type="entry name" value="GGDEF"/>
    <property type="match status" value="1"/>
</dbReference>
<evidence type="ECO:0000256" key="1">
    <source>
        <dbReference type="ARBA" id="ARBA00022553"/>
    </source>
</evidence>
<dbReference type="InterPro" id="IPR029787">
    <property type="entry name" value="Nucleotide_cyclase"/>
</dbReference>
<proteinExistence type="predicted"/>
<feature type="domain" description="GGDEF" evidence="4">
    <location>
        <begin position="172"/>
        <end position="306"/>
    </location>
</feature>
<dbReference type="CDD" id="cd01949">
    <property type="entry name" value="GGDEF"/>
    <property type="match status" value="1"/>
</dbReference>
<evidence type="ECO:0000313" key="5">
    <source>
        <dbReference type="EMBL" id="SBT04360.1"/>
    </source>
</evidence>
<comment type="caution">
    <text evidence="2">Lacks conserved residue(s) required for the propagation of feature annotation.</text>
</comment>
<organism evidence="5 6">
    <name type="scientific">Candidatus Propionivibrio aalborgensis</name>
    <dbReference type="NCBI Taxonomy" id="1860101"/>
    <lineage>
        <taxon>Bacteria</taxon>
        <taxon>Pseudomonadati</taxon>
        <taxon>Pseudomonadota</taxon>
        <taxon>Betaproteobacteria</taxon>
        <taxon>Rhodocyclales</taxon>
        <taxon>Rhodocyclaceae</taxon>
        <taxon>Propionivibrio</taxon>
    </lineage>
</organism>
<dbReference type="RefSeq" id="WP_186409744.1">
    <property type="nucleotide sequence ID" value="NZ_FLQY01000030.1"/>
</dbReference>
<dbReference type="PROSITE" id="PS50110">
    <property type="entry name" value="RESPONSE_REGULATORY"/>
    <property type="match status" value="1"/>
</dbReference>
<reference evidence="5 6" key="1">
    <citation type="submission" date="2016-06" db="EMBL/GenBank/DDBJ databases">
        <authorList>
            <person name="Kjaerup R.B."/>
            <person name="Dalgaard T.S."/>
            <person name="Juul-Madsen H.R."/>
        </authorList>
    </citation>
    <scope>NUCLEOTIDE SEQUENCE [LARGE SCALE GENOMIC DNA]</scope>
    <source>
        <strain evidence="5">2</strain>
    </source>
</reference>
<dbReference type="PROSITE" id="PS50887">
    <property type="entry name" value="GGDEF"/>
    <property type="match status" value="1"/>
</dbReference>
<dbReference type="EMBL" id="FLQY01000030">
    <property type="protein sequence ID" value="SBT04360.1"/>
    <property type="molecule type" value="Genomic_DNA"/>
</dbReference>
<dbReference type="GO" id="GO:0000160">
    <property type="term" value="P:phosphorelay signal transduction system"/>
    <property type="evidence" value="ECO:0007669"/>
    <property type="project" value="InterPro"/>
</dbReference>
<dbReference type="PANTHER" id="PTHR44591">
    <property type="entry name" value="STRESS RESPONSE REGULATOR PROTEIN 1"/>
    <property type="match status" value="1"/>
</dbReference>
<evidence type="ECO:0000259" key="4">
    <source>
        <dbReference type="PROSITE" id="PS50887"/>
    </source>
</evidence>
<feature type="domain" description="Response regulatory" evidence="3">
    <location>
        <begin position="9"/>
        <end position="126"/>
    </location>
</feature>
<dbReference type="Gene3D" id="3.30.70.270">
    <property type="match status" value="1"/>
</dbReference>
<dbReference type="SUPFAM" id="SSF52172">
    <property type="entry name" value="CheY-like"/>
    <property type="match status" value="1"/>
</dbReference>
<gene>
    <name evidence="5" type="ORF">PROAA_1250025</name>
</gene>
<evidence type="ECO:0000256" key="2">
    <source>
        <dbReference type="PROSITE-ProRule" id="PRU00169"/>
    </source>
</evidence>
<dbReference type="InterPro" id="IPR050595">
    <property type="entry name" value="Bact_response_regulator"/>
</dbReference>
<dbReference type="InterPro" id="IPR001789">
    <property type="entry name" value="Sig_transdc_resp-reg_receiver"/>
</dbReference>
<keyword evidence="1" id="KW-0597">Phosphoprotein</keyword>
<evidence type="ECO:0000313" key="6">
    <source>
        <dbReference type="Proteomes" id="UP000199600"/>
    </source>
</evidence>
<dbReference type="Gene3D" id="3.40.50.2300">
    <property type="match status" value="1"/>
</dbReference>
<dbReference type="Pfam" id="PF00072">
    <property type="entry name" value="Response_reg"/>
    <property type="match status" value="1"/>
</dbReference>
<sequence length="380" mass="41144">MENPTQLPRILIVDGSRIVRAMIVKHIRDSYDFREESDGEAAWQALVLDQSIRLVICSLSLPVLDGDGLLVRVRSSRLPRIAQMPMLMISGDNDEVLARAKTHGASDFISRGTGGAELLGRIESLLKLSEAQNQLKENLEQHVQNPETGLFTRKYVELQAAQAMSHAMRHNSEVSAIVMGFDNVGAIREEHGADVLKLLQQRFIAMLVSKVRKEDSLGHFAGSQLVVISPGTPYPACESFGNRLRDAIRVSNIAVHGQRLNLSVSVGVSNSPVDGVSSAGALIELAGSRLKVAQQSGGNRVIACNVQPLTATVAPRLEHAIALIKSGHESEVVPHLAALGSQVLPLLKVLERELKLDLPMADIEKCLLDLAQKGKDAGQD</sequence>
<dbReference type="SUPFAM" id="SSF55073">
    <property type="entry name" value="Nucleotide cyclase"/>
    <property type="match status" value="1"/>
</dbReference>
<dbReference type="Proteomes" id="UP000199600">
    <property type="component" value="Unassembled WGS sequence"/>
</dbReference>
<dbReference type="InterPro" id="IPR011006">
    <property type="entry name" value="CheY-like_superfamily"/>
</dbReference>